<comment type="subunit">
    <text evidence="9">The complex comprises the extracytoplasmic solute receptor protein and the two transmembrane proteins.</text>
</comment>
<accession>A0ABU0YNV7</accession>
<keyword evidence="5 9" id="KW-0812">Transmembrane</keyword>
<evidence type="ECO:0000256" key="1">
    <source>
        <dbReference type="ARBA" id="ARBA00004429"/>
    </source>
</evidence>
<dbReference type="InterPro" id="IPR007387">
    <property type="entry name" value="TRAP_DctQ"/>
</dbReference>
<gene>
    <name evidence="11" type="ORF">Q8A70_17045</name>
</gene>
<dbReference type="RefSeq" id="WP_379957327.1">
    <property type="nucleotide sequence ID" value="NZ_JAUYVI010000005.1"/>
</dbReference>
<evidence type="ECO:0000256" key="5">
    <source>
        <dbReference type="ARBA" id="ARBA00022692"/>
    </source>
</evidence>
<evidence type="ECO:0000313" key="11">
    <source>
        <dbReference type="EMBL" id="MDQ7249397.1"/>
    </source>
</evidence>
<name>A0ABU0YNV7_9PROT</name>
<evidence type="ECO:0000256" key="4">
    <source>
        <dbReference type="ARBA" id="ARBA00022519"/>
    </source>
</evidence>
<dbReference type="PANTHER" id="PTHR35011">
    <property type="entry name" value="2,3-DIKETO-L-GULONATE TRAP TRANSPORTER SMALL PERMEASE PROTEIN YIAM"/>
    <property type="match status" value="1"/>
</dbReference>
<evidence type="ECO:0000259" key="10">
    <source>
        <dbReference type="Pfam" id="PF04290"/>
    </source>
</evidence>
<comment type="caution">
    <text evidence="11">The sequence shown here is derived from an EMBL/GenBank/DDBJ whole genome shotgun (WGS) entry which is preliminary data.</text>
</comment>
<evidence type="ECO:0000256" key="3">
    <source>
        <dbReference type="ARBA" id="ARBA00022475"/>
    </source>
</evidence>
<keyword evidence="2 9" id="KW-0813">Transport</keyword>
<feature type="domain" description="Tripartite ATP-independent periplasmic transporters DctQ component" evidence="10">
    <location>
        <begin position="24"/>
        <end position="151"/>
    </location>
</feature>
<evidence type="ECO:0000256" key="2">
    <source>
        <dbReference type="ARBA" id="ARBA00022448"/>
    </source>
</evidence>
<reference evidence="12" key="1">
    <citation type="submission" date="2023-08" db="EMBL/GenBank/DDBJ databases">
        <title>Rhodospirillaceae gen. nov., a novel taxon isolated from the Yangtze River Yuezi River estuary sludge.</title>
        <authorList>
            <person name="Ruan L."/>
        </authorList>
    </citation>
    <scope>NUCLEOTIDE SEQUENCE [LARGE SCALE GENOMIC DNA]</scope>
    <source>
        <strain evidence="12">R-7</strain>
    </source>
</reference>
<dbReference type="PANTHER" id="PTHR35011:SF2">
    <property type="entry name" value="2,3-DIKETO-L-GULONATE TRAP TRANSPORTER SMALL PERMEASE PROTEIN YIAM"/>
    <property type="match status" value="1"/>
</dbReference>
<comment type="similarity">
    <text evidence="8 9">Belongs to the TRAP transporter small permease family.</text>
</comment>
<dbReference type="EMBL" id="JAUYVI010000005">
    <property type="protein sequence ID" value="MDQ7249397.1"/>
    <property type="molecule type" value="Genomic_DNA"/>
</dbReference>
<evidence type="ECO:0000313" key="12">
    <source>
        <dbReference type="Proteomes" id="UP001230156"/>
    </source>
</evidence>
<keyword evidence="7 9" id="KW-0472">Membrane</keyword>
<evidence type="ECO:0000256" key="6">
    <source>
        <dbReference type="ARBA" id="ARBA00022989"/>
    </source>
</evidence>
<organism evidence="11 12">
    <name type="scientific">Dongia sedimenti</name>
    <dbReference type="NCBI Taxonomy" id="3064282"/>
    <lineage>
        <taxon>Bacteria</taxon>
        <taxon>Pseudomonadati</taxon>
        <taxon>Pseudomonadota</taxon>
        <taxon>Alphaproteobacteria</taxon>
        <taxon>Rhodospirillales</taxon>
        <taxon>Dongiaceae</taxon>
        <taxon>Dongia</taxon>
    </lineage>
</organism>
<comment type="function">
    <text evidence="9">Part of the tripartite ATP-independent periplasmic (TRAP) transport system.</text>
</comment>
<evidence type="ECO:0000256" key="7">
    <source>
        <dbReference type="ARBA" id="ARBA00023136"/>
    </source>
</evidence>
<keyword evidence="12" id="KW-1185">Reference proteome</keyword>
<feature type="transmembrane region" description="Helical" evidence="9">
    <location>
        <begin position="12"/>
        <end position="35"/>
    </location>
</feature>
<evidence type="ECO:0000256" key="8">
    <source>
        <dbReference type="ARBA" id="ARBA00038436"/>
    </source>
</evidence>
<keyword evidence="3" id="KW-1003">Cell membrane</keyword>
<dbReference type="Proteomes" id="UP001230156">
    <property type="component" value="Unassembled WGS sequence"/>
</dbReference>
<sequence>MVGFVRALDRCIDVILVASMAIVIAAMAAQVTLRYFFHSPLPWPEELSQFLLVGMSFLGMYVGIRRNQHIRIEWLPKNGSRFIRGLKLVGLLSICVFLAYIGYGGFKLAMTAWGQPSTALRIPMAIPYLTIPVACFLSFFAVIALMRRTWRGEAGDPR</sequence>
<feature type="transmembrane region" description="Helical" evidence="9">
    <location>
        <begin position="126"/>
        <end position="146"/>
    </location>
</feature>
<evidence type="ECO:0000256" key="9">
    <source>
        <dbReference type="RuleBase" id="RU369079"/>
    </source>
</evidence>
<feature type="transmembrane region" description="Helical" evidence="9">
    <location>
        <begin position="85"/>
        <end position="106"/>
    </location>
</feature>
<keyword evidence="4 9" id="KW-0997">Cell inner membrane</keyword>
<keyword evidence="6 9" id="KW-1133">Transmembrane helix</keyword>
<comment type="subcellular location">
    <subcellularLocation>
        <location evidence="1 9">Cell inner membrane</location>
        <topology evidence="1 9">Multi-pass membrane protein</topology>
    </subcellularLocation>
</comment>
<dbReference type="Pfam" id="PF04290">
    <property type="entry name" value="DctQ"/>
    <property type="match status" value="1"/>
</dbReference>
<proteinExistence type="inferred from homology"/>
<feature type="transmembrane region" description="Helical" evidence="9">
    <location>
        <begin position="47"/>
        <end position="64"/>
    </location>
</feature>
<dbReference type="InterPro" id="IPR055348">
    <property type="entry name" value="DctQ"/>
</dbReference>
<protein>
    <recommendedName>
        <fullName evidence="9">TRAP transporter small permease protein</fullName>
    </recommendedName>
</protein>